<organism evidence="2 3">
    <name type="scientific">Lupinus albus</name>
    <name type="common">White lupine</name>
    <name type="synonym">Lupinus termis</name>
    <dbReference type="NCBI Taxonomy" id="3870"/>
    <lineage>
        <taxon>Eukaryota</taxon>
        <taxon>Viridiplantae</taxon>
        <taxon>Streptophyta</taxon>
        <taxon>Embryophyta</taxon>
        <taxon>Tracheophyta</taxon>
        <taxon>Spermatophyta</taxon>
        <taxon>Magnoliopsida</taxon>
        <taxon>eudicotyledons</taxon>
        <taxon>Gunneridae</taxon>
        <taxon>Pentapetalae</taxon>
        <taxon>rosids</taxon>
        <taxon>fabids</taxon>
        <taxon>Fabales</taxon>
        <taxon>Fabaceae</taxon>
        <taxon>Papilionoideae</taxon>
        <taxon>50 kb inversion clade</taxon>
        <taxon>genistoids sensu lato</taxon>
        <taxon>core genistoids</taxon>
        <taxon>Genisteae</taxon>
        <taxon>Lupinus</taxon>
    </lineage>
</organism>
<gene>
    <name evidence="2" type="ORF">Lalb_Chr19g0127271</name>
</gene>
<evidence type="ECO:0000313" key="2">
    <source>
        <dbReference type="EMBL" id="KAE9592254.1"/>
    </source>
</evidence>
<evidence type="ECO:0000256" key="1">
    <source>
        <dbReference type="SAM" id="MobiDB-lite"/>
    </source>
</evidence>
<keyword evidence="3" id="KW-1185">Reference proteome</keyword>
<protein>
    <submittedName>
        <fullName evidence="2">Putative DNA-directed RNA polymerase III subunit RPC4</fullName>
    </submittedName>
</protein>
<accession>A0A6A4NWQ3</accession>
<dbReference type="AlphaFoldDB" id="A0A6A4NWQ3"/>
<feature type="compositionally biased region" description="Polar residues" evidence="1">
    <location>
        <begin position="91"/>
        <end position="107"/>
    </location>
</feature>
<name>A0A6A4NWQ3_LUPAL</name>
<dbReference type="EMBL" id="WOCE01000019">
    <property type="protein sequence ID" value="KAE9592254.1"/>
    <property type="molecule type" value="Genomic_DNA"/>
</dbReference>
<comment type="caution">
    <text evidence="2">The sequence shown here is derived from an EMBL/GenBank/DDBJ whole genome shotgun (WGS) entry which is preliminary data.</text>
</comment>
<feature type="region of interest" description="Disordered" evidence="1">
    <location>
        <begin position="54"/>
        <end position="107"/>
    </location>
</feature>
<reference evidence="3" key="1">
    <citation type="journal article" date="2020" name="Nat. Commun.">
        <title>Genome sequence of the cluster root forming white lupin.</title>
        <authorList>
            <person name="Hufnagel B."/>
            <person name="Marques A."/>
            <person name="Soriano A."/>
            <person name="Marques L."/>
            <person name="Divol F."/>
            <person name="Doumas P."/>
            <person name="Sallet E."/>
            <person name="Mancinotti D."/>
            <person name="Carrere S."/>
            <person name="Marande W."/>
            <person name="Arribat S."/>
            <person name="Keller J."/>
            <person name="Huneau C."/>
            <person name="Blein T."/>
            <person name="Aime D."/>
            <person name="Laguerre M."/>
            <person name="Taylor J."/>
            <person name="Schubert V."/>
            <person name="Nelson M."/>
            <person name="Geu-Flores F."/>
            <person name="Crespi M."/>
            <person name="Gallardo-Guerrero K."/>
            <person name="Delaux P.-M."/>
            <person name="Salse J."/>
            <person name="Berges H."/>
            <person name="Guyot R."/>
            <person name="Gouzy J."/>
            <person name="Peret B."/>
        </authorList>
    </citation>
    <scope>NUCLEOTIDE SEQUENCE [LARGE SCALE GENOMIC DNA]</scope>
    <source>
        <strain evidence="3">cv. Amiga</strain>
    </source>
</reference>
<dbReference type="OrthoDB" id="5836119at2759"/>
<dbReference type="GO" id="GO:0000428">
    <property type="term" value="C:DNA-directed RNA polymerase complex"/>
    <property type="evidence" value="ECO:0007669"/>
    <property type="project" value="UniProtKB-KW"/>
</dbReference>
<keyword evidence="2" id="KW-0804">Transcription</keyword>
<dbReference type="Proteomes" id="UP000447434">
    <property type="component" value="Chromosome 19"/>
</dbReference>
<sequence>MDSQNNVAALRRKLKFAPKAPLLRKPKPKVKTEVVDNVDSVQARDLLRRFNENSMKARPKVEKKVSTSQIAFGDGGAANSFKSYGFPKDGSNINGSQTSASNVEREK</sequence>
<keyword evidence="2" id="KW-0240">DNA-directed RNA polymerase</keyword>
<proteinExistence type="predicted"/>
<evidence type="ECO:0000313" key="3">
    <source>
        <dbReference type="Proteomes" id="UP000447434"/>
    </source>
</evidence>